<dbReference type="InParanoid" id="E3J4X8"/>
<accession>E3J4X8</accession>
<dbReference type="Proteomes" id="UP000002484">
    <property type="component" value="Chromosome"/>
</dbReference>
<name>E3J4X8_PSEI1</name>
<sequence length="30" mass="3348">MRRIPCYPEPADLLRTLAHDVPLDGWGGPT</sequence>
<dbReference type="AlphaFoldDB" id="E3J4X8"/>
<protein>
    <submittedName>
        <fullName evidence="1">Uncharacterized protein</fullName>
    </submittedName>
</protein>
<dbReference type="EMBL" id="CP002299">
    <property type="protein sequence ID" value="ADP79429.1"/>
    <property type="molecule type" value="Genomic_DNA"/>
</dbReference>
<gene>
    <name evidence="1" type="ordered locus">FraEuI1c_1362</name>
</gene>
<organism evidence="1 2">
    <name type="scientific">Pseudofrankia inefficax (strain DSM 45817 / CECT 9037 / DDB 130130 / EuI1c)</name>
    <name type="common">Frankia inefficax</name>
    <dbReference type="NCBI Taxonomy" id="298654"/>
    <lineage>
        <taxon>Bacteria</taxon>
        <taxon>Bacillati</taxon>
        <taxon>Actinomycetota</taxon>
        <taxon>Actinomycetes</taxon>
        <taxon>Frankiales</taxon>
        <taxon>Frankiaceae</taxon>
        <taxon>Pseudofrankia</taxon>
    </lineage>
</organism>
<evidence type="ECO:0000313" key="1">
    <source>
        <dbReference type="EMBL" id="ADP79429.1"/>
    </source>
</evidence>
<dbReference type="HOGENOM" id="CLU_3403679_0_0_11"/>
<evidence type="ECO:0000313" key="2">
    <source>
        <dbReference type="Proteomes" id="UP000002484"/>
    </source>
</evidence>
<dbReference type="KEGG" id="fri:FraEuI1c_1362"/>
<proteinExistence type="predicted"/>
<reference evidence="1 2" key="1">
    <citation type="submission" date="2010-10" db="EMBL/GenBank/DDBJ databases">
        <title>Complete sequence of Frankia sp. EuI1c.</title>
        <authorList>
            <consortium name="US DOE Joint Genome Institute"/>
            <person name="Lucas S."/>
            <person name="Copeland A."/>
            <person name="Lapidus A."/>
            <person name="Cheng J.-F."/>
            <person name="Bruce D."/>
            <person name="Goodwin L."/>
            <person name="Pitluck S."/>
            <person name="Chertkov O."/>
            <person name="Detter J.C."/>
            <person name="Han C."/>
            <person name="Tapia R."/>
            <person name="Land M."/>
            <person name="Hauser L."/>
            <person name="Jeffries C."/>
            <person name="Kyrpides N."/>
            <person name="Ivanova N."/>
            <person name="Mikhailova N."/>
            <person name="Beauchemin N."/>
            <person name="Sen A."/>
            <person name="Sur S.A."/>
            <person name="Gtari M."/>
            <person name="Wall L."/>
            <person name="Tisa L."/>
            <person name="Woyke T."/>
        </authorList>
    </citation>
    <scope>NUCLEOTIDE SEQUENCE [LARGE SCALE GENOMIC DNA]</scope>
    <source>
        <strain evidence="2">DSM 45817 / CECT 9037 / EuI1c</strain>
    </source>
</reference>
<keyword evidence="2" id="KW-1185">Reference proteome</keyword>